<evidence type="ECO:0000313" key="9">
    <source>
        <dbReference type="EMBL" id="VBA46587.1"/>
    </source>
</evidence>
<evidence type="ECO:0000256" key="7">
    <source>
        <dbReference type="ARBA" id="ARBA00023204"/>
    </source>
</evidence>
<dbReference type="Pfam" id="PF03167">
    <property type="entry name" value="UDG"/>
    <property type="match status" value="1"/>
</dbReference>
<evidence type="ECO:0000256" key="6">
    <source>
        <dbReference type="ARBA" id="ARBA00023014"/>
    </source>
</evidence>
<keyword evidence="6" id="KW-0411">Iron-sulfur</keyword>
<feature type="domain" description="Uracil-DNA glycosylase-like" evidence="8">
    <location>
        <begin position="39"/>
        <end position="199"/>
    </location>
</feature>
<keyword evidence="1" id="KW-0004">4Fe-4S</keyword>
<dbReference type="Gene3D" id="3.40.470.10">
    <property type="entry name" value="Uracil-DNA glycosylase-like domain"/>
    <property type="match status" value="1"/>
</dbReference>
<dbReference type="SMART" id="SM00986">
    <property type="entry name" value="UDG"/>
    <property type="match status" value="1"/>
</dbReference>
<evidence type="ECO:0000256" key="1">
    <source>
        <dbReference type="ARBA" id="ARBA00022485"/>
    </source>
</evidence>
<dbReference type="AlphaFoldDB" id="A0A498QKS7"/>
<keyword evidence="2" id="KW-0479">Metal-binding</keyword>
<dbReference type="SUPFAM" id="SSF52141">
    <property type="entry name" value="Uracil-DNA glycosylase-like"/>
    <property type="match status" value="1"/>
</dbReference>
<sequence>MTADTRQRRKKRLDAQIKACRKCVRPDRLNVPGVTESAPGFGSIDSPVAIVGEALCRACMAKQEPFYGGSGRVLDRCFQRAGVDKTDLFITNSIHCHPPGDRDPYPHEVKNCADWLRAELREIVQPRLVIGVGKFAKASLLLLYPDARELNWPFRVPRLRRLDPPRLTYLLFPPHPYYIMTRAAPIREQYERRLARAIVWGFATAPTGPTE</sequence>
<evidence type="ECO:0000259" key="8">
    <source>
        <dbReference type="SMART" id="SM00986"/>
    </source>
</evidence>
<keyword evidence="4" id="KW-0378">Hydrolase</keyword>
<name>A0A498QKS7_9MYCO</name>
<dbReference type="PANTHER" id="PTHR33693">
    <property type="entry name" value="TYPE-5 URACIL-DNA GLYCOSYLASE"/>
    <property type="match status" value="1"/>
</dbReference>
<dbReference type="PANTHER" id="PTHR33693:SF3">
    <property type="entry name" value="TYPE-5 URACIL-DNA GLYCOSYLASE"/>
    <property type="match status" value="1"/>
</dbReference>
<dbReference type="EMBL" id="UPHQ01000316">
    <property type="protein sequence ID" value="VBA46587.1"/>
    <property type="molecule type" value="Genomic_DNA"/>
</dbReference>
<dbReference type="Proteomes" id="UP000267289">
    <property type="component" value="Unassembled WGS sequence"/>
</dbReference>
<evidence type="ECO:0000256" key="5">
    <source>
        <dbReference type="ARBA" id="ARBA00023004"/>
    </source>
</evidence>
<dbReference type="GO" id="GO:0051539">
    <property type="term" value="F:4 iron, 4 sulfur cluster binding"/>
    <property type="evidence" value="ECO:0007669"/>
    <property type="project" value="UniProtKB-KW"/>
</dbReference>
<keyword evidence="7" id="KW-0234">DNA repair</keyword>
<dbReference type="GO" id="GO:0006281">
    <property type="term" value="P:DNA repair"/>
    <property type="evidence" value="ECO:0007669"/>
    <property type="project" value="UniProtKB-KW"/>
</dbReference>
<dbReference type="InterPro" id="IPR005122">
    <property type="entry name" value="Uracil-DNA_glycosylase-like"/>
</dbReference>
<keyword evidence="5" id="KW-0408">Iron</keyword>
<dbReference type="GO" id="GO:0046872">
    <property type="term" value="F:metal ion binding"/>
    <property type="evidence" value="ECO:0007669"/>
    <property type="project" value="UniProtKB-KW"/>
</dbReference>
<keyword evidence="3" id="KW-0227">DNA damage</keyword>
<organism evidence="9 10">
    <name type="scientific">Mycobacterium innocens</name>
    <dbReference type="NCBI Taxonomy" id="2341083"/>
    <lineage>
        <taxon>Bacteria</taxon>
        <taxon>Bacillati</taxon>
        <taxon>Actinomycetota</taxon>
        <taxon>Actinomycetes</taxon>
        <taxon>Mycobacteriales</taxon>
        <taxon>Mycobacteriaceae</taxon>
        <taxon>Mycobacterium</taxon>
    </lineage>
</organism>
<evidence type="ECO:0000313" key="10">
    <source>
        <dbReference type="Proteomes" id="UP000267289"/>
    </source>
</evidence>
<gene>
    <name evidence="9" type="ORF">LAUMK13_05697</name>
</gene>
<protein>
    <recommendedName>
        <fullName evidence="8">Uracil-DNA glycosylase-like domain-containing protein</fullName>
    </recommendedName>
</protein>
<evidence type="ECO:0000256" key="3">
    <source>
        <dbReference type="ARBA" id="ARBA00022763"/>
    </source>
</evidence>
<proteinExistence type="predicted"/>
<evidence type="ECO:0000256" key="2">
    <source>
        <dbReference type="ARBA" id="ARBA00022723"/>
    </source>
</evidence>
<reference evidence="9 10" key="1">
    <citation type="submission" date="2018-09" db="EMBL/GenBank/DDBJ databases">
        <authorList>
            <person name="Tagini F."/>
        </authorList>
    </citation>
    <scope>NUCLEOTIDE SEQUENCE [LARGE SCALE GENOMIC DNA]</scope>
    <source>
        <strain evidence="9 10">MK13</strain>
    </source>
</reference>
<dbReference type="InterPro" id="IPR051536">
    <property type="entry name" value="UDG_Type-4/5"/>
</dbReference>
<dbReference type="SMART" id="SM00987">
    <property type="entry name" value="UreE_C"/>
    <property type="match status" value="1"/>
</dbReference>
<keyword evidence="10" id="KW-1185">Reference proteome</keyword>
<accession>A0A498QKS7</accession>
<dbReference type="GO" id="GO:0097506">
    <property type="term" value="F:deaminated base DNA N-glycosylase activity"/>
    <property type="evidence" value="ECO:0007669"/>
    <property type="project" value="UniProtKB-ARBA"/>
</dbReference>
<evidence type="ECO:0000256" key="4">
    <source>
        <dbReference type="ARBA" id="ARBA00022801"/>
    </source>
</evidence>
<dbReference type="InterPro" id="IPR036895">
    <property type="entry name" value="Uracil-DNA_glycosylase-like_sf"/>
</dbReference>